<keyword evidence="1" id="KW-0732">Signal</keyword>
<dbReference type="RefSeq" id="WP_233696280.1">
    <property type="nucleotide sequence ID" value="NZ_JAJNBZ010000004.1"/>
</dbReference>
<accession>A0ABS8YFV6</accession>
<evidence type="ECO:0000313" key="2">
    <source>
        <dbReference type="EMBL" id="MCE5169230.1"/>
    </source>
</evidence>
<feature type="signal peptide" evidence="1">
    <location>
        <begin position="1"/>
        <end position="19"/>
    </location>
</feature>
<gene>
    <name evidence="2" type="ORF">LQV63_07895</name>
</gene>
<reference evidence="2 3" key="1">
    <citation type="submission" date="2021-11" db="EMBL/GenBank/DDBJ databases">
        <title>Draft genome sequence of Paenibacillus profundus YoMME, a new Gram-positive bacteria with exoelectrogenic properties.</title>
        <authorList>
            <person name="Hubenova Y."/>
            <person name="Hubenova E."/>
            <person name="Manasiev Y."/>
            <person name="Peykov S."/>
            <person name="Mitov M."/>
        </authorList>
    </citation>
    <scope>NUCLEOTIDE SEQUENCE [LARGE SCALE GENOMIC DNA]</scope>
    <source>
        <strain evidence="2 3">YoMME</strain>
    </source>
</reference>
<evidence type="ECO:0000256" key="1">
    <source>
        <dbReference type="SAM" id="SignalP"/>
    </source>
</evidence>
<protein>
    <recommendedName>
        <fullName evidence="4">Copper amine oxidase</fullName>
    </recommendedName>
</protein>
<name>A0ABS8YFV6_9BACL</name>
<keyword evidence="3" id="KW-1185">Reference proteome</keyword>
<dbReference type="Proteomes" id="UP001199916">
    <property type="component" value="Unassembled WGS sequence"/>
</dbReference>
<sequence>MKRQAWVKMLLTTCVVVMAALPLTAAAKADQVQGTVVSPAAEQSSDITIHKTDVKKPEQQESFSTKGTIDQITYTKNGAYVMMKGKSAQTQNIDELRLVFAKGTLVIDQNGKQADLLQALNEGWTVTAYYGSAMTSSIPPQVNAEKFVVDRPDATEEFKTSGVITEAGKDRISIIGEYPIILNITDKTKITDESGKTLTKDALKQDVRVEVEYSPVMTRSLPPISHAVSIVVKEETVRKEGTISKVNQYDGKTTVAVDVKADGGQVSGIVLTTDENTVIVNQSGEKLDAKDLKAGQKIIGFHAQIMTMSLPPQSYAYQIVVAN</sequence>
<proteinExistence type="predicted"/>
<dbReference type="EMBL" id="JAJNBZ010000004">
    <property type="protein sequence ID" value="MCE5169230.1"/>
    <property type="molecule type" value="Genomic_DNA"/>
</dbReference>
<organism evidence="2 3">
    <name type="scientific">Paenibacillus profundus</name>
    <dbReference type="NCBI Taxonomy" id="1173085"/>
    <lineage>
        <taxon>Bacteria</taxon>
        <taxon>Bacillati</taxon>
        <taxon>Bacillota</taxon>
        <taxon>Bacilli</taxon>
        <taxon>Bacillales</taxon>
        <taxon>Paenibacillaceae</taxon>
        <taxon>Paenibacillus</taxon>
    </lineage>
</organism>
<evidence type="ECO:0008006" key="4">
    <source>
        <dbReference type="Google" id="ProtNLM"/>
    </source>
</evidence>
<feature type="chain" id="PRO_5046780009" description="Copper amine oxidase" evidence="1">
    <location>
        <begin position="20"/>
        <end position="323"/>
    </location>
</feature>
<evidence type="ECO:0000313" key="3">
    <source>
        <dbReference type="Proteomes" id="UP001199916"/>
    </source>
</evidence>
<comment type="caution">
    <text evidence="2">The sequence shown here is derived from an EMBL/GenBank/DDBJ whole genome shotgun (WGS) entry which is preliminary data.</text>
</comment>